<dbReference type="GeneID" id="55536295"/>
<reference evidence="1 2" key="1">
    <citation type="submission" date="2018-01" db="EMBL/GenBank/DDBJ databases">
        <title>Species boundaries and ecological features among Paraburkholderia terrae DSMZ17804T, P. hospita DSMZ17164T and P. caribensis DSMZ13236T.</title>
        <authorList>
            <person name="Pratama A.A."/>
        </authorList>
    </citation>
    <scope>NUCLEOTIDE SEQUENCE [LARGE SCALE GENOMIC DNA]</scope>
    <source>
        <strain evidence="1 2">DSM 17164</strain>
    </source>
</reference>
<dbReference type="AlphaFoldDB" id="A0AAN1JME5"/>
<organism evidence="1 2">
    <name type="scientific">Paraburkholderia hospita</name>
    <dbReference type="NCBI Taxonomy" id="169430"/>
    <lineage>
        <taxon>Bacteria</taxon>
        <taxon>Pseudomonadati</taxon>
        <taxon>Pseudomonadota</taxon>
        <taxon>Betaproteobacteria</taxon>
        <taxon>Burkholderiales</taxon>
        <taxon>Burkholderiaceae</taxon>
        <taxon>Paraburkholderia</taxon>
    </lineage>
</organism>
<proteinExistence type="predicted"/>
<dbReference type="Proteomes" id="UP000236649">
    <property type="component" value="Chromosome 5"/>
</dbReference>
<evidence type="ECO:0000313" key="2">
    <source>
        <dbReference type="Proteomes" id="UP000236649"/>
    </source>
</evidence>
<sequence>MLSPHEMAALMLIETNPYPNNLDPEDLDTLCGRQLVALEGLASGCAHVHLTVQGRSVLRAIGRLC</sequence>
<evidence type="ECO:0000313" key="1">
    <source>
        <dbReference type="EMBL" id="AUT76737.1"/>
    </source>
</evidence>
<protein>
    <submittedName>
        <fullName evidence="1">Uncharacterized protein</fullName>
    </submittedName>
</protein>
<gene>
    <name evidence="1" type="ORF">C2L64_49565</name>
</gene>
<dbReference type="EMBL" id="CP026109">
    <property type="protein sequence ID" value="AUT76737.1"/>
    <property type="molecule type" value="Genomic_DNA"/>
</dbReference>
<name>A0AAN1JME5_9BURK</name>
<dbReference type="RefSeq" id="WP_090836668.1">
    <property type="nucleotide sequence ID" value="NZ_CADFGJ010000029.1"/>
</dbReference>
<accession>A0AAN1JME5</accession>
<dbReference type="KEGG" id="phs:C2L64_49565"/>